<dbReference type="Proteomes" id="UP000285060">
    <property type="component" value="Unassembled WGS sequence"/>
</dbReference>
<dbReference type="VEuPathDB" id="FungiDB:H310_09180"/>
<dbReference type="InterPro" id="IPR016181">
    <property type="entry name" value="Acyl_CoA_acyltransferase"/>
</dbReference>
<dbReference type="SUPFAM" id="SSF55729">
    <property type="entry name" value="Acyl-CoA N-acyltransferases (Nat)"/>
    <property type="match status" value="1"/>
</dbReference>
<evidence type="ECO:0000256" key="1">
    <source>
        <dbReference type="ARBA" id="ARBA00004123"/>
    </source>
</evidence>
<dbReference type="GO" id="GO:0042393">
    <property type="term" value="F:histone binding"/>
    <property type="evidence" value="ECO:0007669"/>
    <property type="project" value="InterPro"/>
</dbReference>
<keyword evidence="4" id="KW-0539">Nucleus</keyword>
<feature type="coiled-coil region" evidence="6">
    <location>
        <begin position="297"/>
        <end position="324"/>
    </location>
</feature>
<dbReference type="GO" id="GO:0000781">
    <property type="term" value="C:chromosome, telomeric region"/>
    <property type="evidence" value="ECO:0007669"/>
    <property type="project" value="GOC"/>
</dbReference>
<evidence type="ECO:0000256" key="3">
    <source>
        <dbReference type="ARBA" id="ARBA00021268"/>
    </source>
</evidence>
<gene>
    <name evidence="8" type="ORF">DYB32_000193</name>
</gene>
<sequence>MANSLPKGFTQDKDVFLRGLADVTSKPFGSLVNAYTKDDKEFATHYAVLSEDDAAAAYFDRMQKLSLWFIEGTLDSRFSTFFLRIIGADDIDVRDGRWSVYVLFDLSRGFLHPAGYITLRDLVDVKTCLSHGFFGLHPSETPASPGRGTQVLKPEDIEAVKKSLKLNKTQIHRCYEVLKLRHVDRANEPEYKAYRLEVKRRLHAVHAEDLGATSSADRRKGLLAKLYESLEADYDPNTFYLFLARHFVLCQAMVDITDDNISIISDDGTASLVEAVDVMLKRRRYFREKKRDQRRRAKVQLNERVTLEAELARLQHDYASHRQHVASKDLSLSWQALAAVFQQETKLACATKRCLEQKLASLKWTIQEMLRLVRPPRPISSPPLHQYACLCADPTSRAMAKQWLAQHMYHNAARAFRDFPAGMTASDEFVHVEVDTSGAGMTISEFGQAVFPYPLHTVVALFKHRMHHVWELKPQNSVTEFVVNTVLYRTRTAAGEYFNALGAFFPGEDRSLFVLRHIQDDDICPSAGSIQQYSMEWSGASRQLPFTRFGRRLDVQSISETKTVLRIASSMSQPFTSAGFMDVDALAKYWHIPLDDVVISGVHDVDVDAKWEALTSAYIPMHTAAVQTSKERMLAALAQLNVDPVL</sequence>
<protein>
    <recommendedName>
        <fullName evidence="3">Histone acetyltransferase type B catalytic subunit</fullName>
    </recommendedName>
</protein>
<evidence type="ECO:0000259" key="7">
    <source>
        <dbReference type="Pfam" id="PF10394"/>
    </source>
</evidence>
<evidence type="ECO:0000256" key="5">
    <source>
        <dbReference type="ARBA" id="ARBA00048017"/>
    </source>
</evidence>
<comment type="subcellular location">
    <subcellularLocation>
        <location evidence="1">Nucleus</location>
    </subcellularLocation>
</comment>
<dbReference type="GO" id="GO:0031509">
    <property type="term" value="P:subtelomeric heterochromatin formation"/>
    <property type="evidence" value="ECO:0007669"/>
    <property type="project" value="InterPro"/>
</dbReference>
<evidence type="ECO:0000256" key="2">
    <source>
        <dbReference type="ARBA" id="ARBA00010543"/>
    </source>
</evidence>
<dbReference type="AlphaFoldDB" id="A0A418BAP5"/>
<dbReference type="GO" id="GO:0005634">
    <property type="term" value="C:nucleus"/>
    <property type="evidence" value="ECO:0007669"/>
    <property type="project" value="UniProtKB-SubCell"/>
</dbReference>
<evidence type="ECO:0000256" key="6">
    <source>
        <dbReference type="SAM" id="Coils"/>
    </source>
</evidence>
<organism evidence="8 9">
    <name type="scientific">Aphanomyces invadans</name>
    <dbReference type="NCBI Taxonomy" id="157072"/>
    <lineage>
        <taxon>Eukaryota</taxon>
        <taxon>Sar</taxon>
        <taxon>Stramenopiles</taxon>
        <taxon>Oomycota</taxon>
        <taxon>Saprolegniomycetes</taxon>
        <taxon>Saprolegniales</taxon>
        <taxon>Verrucalvaceae</taxon>
        <taxon>Aphanomyces</taxon>
    </lineage>
</organism>
<dbReference type="Pfam" id="PF10394">
    <property type="entry name" value="Hat1_N"/>
    <property type="match status" value="1"/>
</dbReference>
<proteinExistence type="inferred from homology"/>
<evidence type="ECO:0000256" key="4">
    <source>
        <dbReference type="ARBA" id="ARBA00023242"/>
    </source>
</evidence>
<comment type="catalytic activity">
    <reaction evidence="5">
        <text>L-lysyl-[protein] + acetyl-CoA = N(6)-acetyl-L-lysyl-[protein] + CoA + H(+)</text>
        <dbReference type="Rhea" id="RHEA:45948"/>
        <dbReference type="Rhea" id="RHEA-COMP:9752"/>
        <dbReference type="Rhea" id="RHEA-COMP:10731"/>
        <dbReference type="ChEBI" id="CHEBI:15378"/>
        <dbReference type="ChEBI" id="CHEBI:29969"/>
        <dbReference type="ChEBI" id="CHEBI:57287"/>
        <dbReference type="ChEBI" id="CHEBI:57288"/>
        <dbReference type="ChEBI" id="CHEBI:61930"/>
        <dbReference type="EC" id="2.3.1.48"/>
    </reaction>
</comment>
<comment type="caution">
    <text evidence="8">The sequence shown here is derived from an EMBL/GenBank/DDBJ whole genome shotgun (WGS) entry which is preliminary data.</text>
</comment>
<comment type="similarity">
    <text evidence="2">Belongs to the HAT1 family.</text>
</comment>
<evidence type="ECO:0000313" key="9">
    <source>
        <dbReference type="Proteomes" id="UP000285060"/>
    </source>
</evidence>
<dbReference type="Gene3D" id="1.10.10.390">
    <property type="match status" value="1"/>
</dbReference>
<dbReference type="InterPro" id="IPR019467">
    <property type="entry name" value="Hat1_N"/>
</dbReference>
<dbReference type="InterPro" id="IPR013523">
    <property type="entry name" value="Hist_AcTrfase_HAT1_C"/>
</dbReference>
<keyword evidence="9" id="KW-1185">Reference proteome</keyword>
<evidence type="ECO:0000313" key="8">
    <source>
        <dbReference type="EMBL" id="RHY35299.1"/>
    </source>
</evidence>
<feature type="domain" description="Histone acetyl transferase HAT1 N-terminal" evidence="7">
    <location>
        <begin position="2"/>
        <end position="71"/>
    </location>
</feature>
<dbReference type="InterPro" id="IPR017380">
    <property type="entry name" value="Hist_AcTrfase_B-typ_cat-su"/>
</dbReference>
<name>A0A418BAP5_9STRA</name>
<dbReference type="EMBL" id="QUSY01000004">
    <property type="protein sequence ID" value="RHY35299.1"/>
    <property type="molecule type" value="Genomic_DNA"/>
</dbReference>
<reference evidence="8 9" key="1">
    <citation type="submission" date="2018-08" db="EMBL/GenBank/DDBJ databases">
        <title>Aphanomyces genome sequencing and annotation.</title>
        <authorList>
            <person name="Minardi D."/>
            <person name="Oidtmann B."/>
            <person name="Van Der Giezen M."/>
            <person name="Studholme D.J."/>
        </authorList>
    </citation>
    <scope>NUCLEOTIDE SEQUENCE [LARGE SCALE GENOMIC DNA]</scope>
    <source>
        <strain evidence="8 9">NJM0002</strain>
    </source>
</reference>
<dbReference type="GO" id="GO:0004402">
    <property type="term" value="F:histone acetyltransferase activity"/>
    <property type="evidence" value="ECO:0007669"/>
    <property type="project" value="InterPro"/>
</dbReference>
<dbReference type="VEuPathDB" id="FungiDB:H310_09181"/>
<accession>A0A418BAP5</accession>
<keyword evidence="6" id="KW-0175">Coiled coil</keyword>
<dbReference type="PANTHER" id="PTHR12046">
    <property type="entry name" value="HISTONE ACETYLTRANSFERASE TYPE B CATALYTIC SUBUNIT"/>
    <property type="match status" value="1"/>
</dbReference>